<evidence type="ECO:0000313" key="1">
    <source>
        <dbReference type="EMBL" id="KAK4879794.1"/>
    </source>
</evidence>
<protein>
    <submittedName>
        <fullName evidence="1">Uncharacterized protein</fullName>
    </submittedName>
</protein>
<sequence>MLSWDIIFWKDEDAVDYVPSVWASSTGTEYKFPVGPKMTEMKKRQLVLECRDLEDGEYFYYSATCKKKGIQSLERAKMFAQQATYTSTIETETSSDSELEQPIRKKFKKRSYVPMPTHEEQNEIFSDNENEVVWVRPIISSLRASTPEQMPSLTQTNTTNEHASTSECHYTMLQPASTFSVTPNFMDTVLNHYGEFVFHVKNLEKRLNSIEVLLQAQEQSTTSRENVVERNEVLNLLPLTSVAEITLFEEELKNVAKKKALVQVLYLVGGETPHKSIYLQMAKLLSPEVATHYSSLGKKKNYHFALWRCLTLLLKPPEDDIIM</sequence>
<evidence type="ECO:0000313" key="2">
    <source>
        <dbReference type="Proteomes" id="UP001353858"/>
    </source>
</evidence>
<organism evidence="1 2">
    <name type="scientific">Aquatica leii</name>
    <dbReference type="NCBI Taxonomy" id="1421715"/>
    <lineage>
        <taxon>Eukaryota</taxon>
        <taxon>Metazoa</taxon>
        <taxon>Ecdysozoa</taxon>
        <taxon>Arthropoda</taxon>
        <taxon>Hexapoda</taxon>
        <taxon>Insecta</taxon>
        <taxon>Pterygota</taxon>
        <taxon>Neoptera</taxon>
        <taxon>Endopterygota</taxon>
        <taxon>Coleoptera</taxon>
        <taxon>Polyphaga</taxon>
        <taxon>Elateriformia</taxon>
        <taxon>Elateroidea</taxon>
        <taxon>Lampyridae</taxon>
        <taxon>Luciolinae</taxon>
        <taxon>Aquatica</taxon>
    </lineage>
</organism>
<reference evidence="2" key="1">
    <citation type="submission" date="2023-01" db="EMBL/GenBank/DDBJ databases">
        <title>Key to firefly adult light organ development and bioluminescence: homeobox transcription factors regulate luciferase expression and transportation to peroxisome.</title>
        <authorList>
            <person name="Fu X."/>
        </authorList>
    </citation>
    <scope>NUCLEOTIDE SEQUENCE [LARGE SCALE GENOMIC DNA]</scope>
</reference>
<comment type="caution">
    <text evidence="1">The sequence shown here is derived from an EMBL/GenBank/DDBJ whole genome shotgun (WGS) entry which is preliminary data.</text>
</comment>
<keyword evidence="2" id="KW-1185">Reference proteome</keyword>
<gene>
    <name evidence="1" type="ORF">RN001_007940</name>
</gene>
<accession>A0AAN7SH19</accession>
<dbReference type="AlphaFoldDB" id="A0AAN7SH19"/>
<name>A0AAN7SH19_9COLE</name>
<proteinExistence type="predicted"/>
<dbReference type="EMBL" id="JARPUR010000003">
    <property type="protein sequence ID" value="KAK4879794.1"/>
    <property type="molecule type" value="Genomic_DNA"/>
</dbReference>
<dbReference type="Proteomes" id="UP001353858">
    <property type="component" value="Unassembled WGS sequence"/>
</dbReference>